<comment type="caution">
    <text evidence="3">The sequence shown here is derived from an EMBL/GenBank/DDBJ whole genome shotgun (WGS) entry which is preliminary data.</text>
</comment>
<dbReference type="AlphaFoldDB" id="A0A6L8KGB0"/>
<evidence type="ECO:0000259" key="2">
    <source>
        <dbReference type="PROSITE" id="PS51898"/>
    </source>
</evidence>
<evidence type="ECO:0000256" key="1">
    <source>
        <dbReference type="ARBA" id="ARBA00023172"/>
    </source>
</evidence>
<dbReference type="EMBL" id="WWCN01000028">
    <property type="protein sequence ID" value="MYM26493.1"/>
    <property type="molecule type" value="Genomic_DNA"/>
</dbReference>
<sequence length="411" mass="47907">MNKLLAAVTLFSEYFEKNVTEEDLSDGKLPHWKIFSNFSNALSVGTFDLNTGLDPSYLCWSPRDHQSQRHVILLLTDFFEWMSNTYPEVSNFNPKFTGGLYEIKMKKIAYEFRRSRAFLGHLWDDNPKEEIPLTSPINPGTCETGTSYEFPDEKFEELIFKGFKYAGKYNYRDILITLLLHGAGFRSCEPFHLFVEDVNNNPNDPTSSLVCIHHPQFGSAPAMAEALATEKPFVNRQAYLAHYWGMLPRNRIGSDYPAGWKNPKLDEKHYMRAYWYSPEYGQWFKQFWDLYMLQLASIERHHPFAFVNINRDPIGQVYSLENYYSSHESAVRRIGLPYGKQHGTTAHGHRHSYGRRLRRAGFDPLFIQKFMHHKSVESQKIYTEPSTEEALEMLEMVSKRQQSFILLGDAK</sequence>
<dbReference type="InterPro" id="IPR002104">
    <property type="entry name" value="Integrase_catalytic"/>
</dbReference>
<dbReference type="Pfam" id="PF00589">
    <property type="entry name" value="Phage_integrase"/>
    <property type="match status" value="1"/>
</dbReference>
<feature type="domain" description="Tyr recombinase" evidence="2">
    <location>
        <begin position="149"/>
        <end position="395"/>
    </location>
</feature>
<dbReference type="InterPro" id="IPR013762">
    <property type="entry name" value="Integrase-like_cat_sf"/>
</dbReference>
<reference evidence="3 4" key="1">
    <citation type="submission" date="2019-12" db="EMBL/GenBank/DDBJ databases">
        <title>Novel species isolated from a subtropical stream in China.</title>
        <authorList>
            <person name="Lu H."/>
        </authorList>
    </citation>
    <scope>NUCLEOTIDE SEQUENCE [LARGE SCALE GENOMIC DNA]</scope>
    <source>
        <strain evidence="3 4">FT135W</strain>
    </source>
</reference>
<keyword evidence="1" id="KW-0233">DNA recombination</keyword>
<keyword evidence="4" id="KW-1185">Reference proteome</keyword>
<dbReference type="NCBIfam" id="NF040693">
    <property type="entry name" value="recomb_GmtY"/>
    <property type="match status" value="1"/>
</dbReference>
<dbReference type="InterPro" id="IPR011010">
    <property type="entry name" value="DNA_brk_join_enz"/>
</dbReference>
<dbReference type="GO" id="GO:0006310">
    <property type="term" value="P:DNA recombination"/>
    <property type="evidence" value="ECO:0007669"/>
    <property type="project" value="UniProtKB-KW"/>
</dbReference>
<dbReference type="SUPFAM" id="SSF56349">
    <property type="entry name" value="DNA breaking-rejoining enzymes"/>
    <property type="match status" value="1"/>
</dbReference>
<gene>
    <name evidence="3" type="ORF">GTP46_28100</name>
</gene>
<evidence type="ECO:0000313" key="3">
    <source>
        <dbReference type="EMBL" id="MYM26493.1"/>
    </source>
</evidence>
<dbReference type="GO" id="GO:0015074">
    <property type="term" value="P:DNA integration"/>
    <property type="evidence" value="ECO:0007669"/>
    <property type="project" value="InterPro"/>
</dbReference>
<organism evidence="3 4">
    <name type="scientific">Duganella flavida</name>
    <dbReference type="NCBI Taxonomy" id="2692175"/>
    <lineage>
        <taxon>Bacteria</taxon>
        <taxon>Pseudomonadati</taxon>
        <taxon>Pseudomonadota</taxon>
        <taxon>Betaproteobacteria</taxon>
        <taxon>Burkholderiales</taxon>
        <taxon>Oxalobacteraceae</taxon>
        <taxon>Telluria group</taxon>
        <taxon>Duganella</taxon>
    </lineage>
</organism>
<evidence type="ECO:0000313" key="4">
    <source>
        <dbReference type="Proteomes" id="UP000479335"/>
    </source>
</evidence>
<dbReference type="Proteomes" id="UP000479335">
    <property type="component" value="Unassembled WGS sequence"/>
</dbReference>
<name>A0A6L8KGB0_9BURK</name>
<proteinExistence type="predicted"/>
<accession>A0A6L8KGB0</accession>
<dbReference type="Gene3D" id="1.10.443.10">
    <property type="entry name" value="Intergrase catalytic core"/>
    <property type="match status" value="1"/>
</dbReference>
<dbReference type="PROSITE" id="PS51898">
    <property type="entry name" value="TYR_RECOMBINASE"/>
    <property type="match status" value="1"/>
</dbReference>
<protein>
    <submittedName>
        <fullName evidence="3">Tyrosine-type recombinase/integrase</fullName>
    </submittedName>
</protein>
<dbReference type="GO" id="GO:0003677">
    <property type="term" value="F:DNA binding"/>
    <property type="evidence" value="ECO:0007669"/>
    <property type="project" value="InterPro"/>
</dbReference>
<dbReference type="CDD" id="cd00397">
    <property type="entry name" value="DNA_BRE_C"/>
    <property type="match status" value="1"/>
</dbReference>